<sequence length="131" mass="13913">MNAVERFGGPCQLVLERQLGGHASCVFASVTTLDGRSVAFIAANDSIQHTRIAALGCSVMSLSEAFGREILKSQCSYNVIATNHGSIVTVRIPCETPRFALSVCVDHGENMAMALRMTLDSAKALAQVIDA</sequence>
<dbReference type="AlphaFoldDB" id="A0A2G1UPU3"/>
<protein>
    <recommendedName>
        <fullName evidence="3">Roadblock/LAMTOR2 domain-containing protein</fullName>
    </recommendedName>
</protein>
<name>A0A2G1UPU3_9GAMM</name>
<evidence type="ECO:0000313" key="1">
    <source>
        <dbReference type="EMBL" id="PHQ16483.1"/>
    </source>
</evidence>
<dbReference type="EMBL" id="NTFH01000004">
    <property type="protein sequence ID" value="PHQ16483.1"/>
    <property type="molecule type" value="Genomic_DNA"/>
</dbReference>
<gene>
    <name evidence="1" type="ORF">CLH61_05295</name>
</gene>
<dbReference type="SUPFAM" id="SSF103196">
    <property type="entry name" value="Roadblock/LC7 domain"/>
    <property type="match status" value="1"/>
</dbReference>
<accession>A0A2G1UPU3</accession>
<comment type="caution">
    <text evidence="1">The sequence shown here is derived from an EMBL/GenBank/DDBJ whole genome shotgun (WGS) entry which is preliminary data.</text>
</comment>
<dbReference type="Gene3D" id="3.30.450.30">
    <property type="entry name" value="Dynein light chain 2a, cytoplasmic"/>
    <property type="match status" value="1"/>
</dbReference>
<dbReference type="Proteomes" id="UP000231409">
    <property type="component" value="Unassembled WGS sequence"/>
</dbReference>
<evidence type="ECO:0000313" key="2">
    <source>
        <dbReference type="Proteomes" id="UP000231409"/>
    </source>
</evidence>
<reference evidence="1 2" key="1">
    <citation type="submission" date="2017-09" db="EMBL/GenBank/DDBJ databases">
        <title>The draft genome sequences of Marinobacter sp. PWS21.</title>
        <authorList>
            <person name="Cao J."/>
        </authorList>
    </citation>
    <scope>NUCLEOTIDE SEQUENCE [LARGE SCALE GENOMIC DNA]</scope>
    <source>
        <strain evidence="1 2">PWS21</strain>
    </source>
</reference>
<evidence type="ECO:0008006" key="3">
    <source>
        <dbReference type="Google" id="ProtNLM"/>
    </source>
</evidence>
<keyword evidence="2" id="KW-1185">Reference proteome</keyword>
<organism evidence="1 2">
    <name type="scientific">Marinobacter profundi</name>
    <dbReference type="NCBI Taxonomy" id="2666256"/>
    <lineage>
        <taxon>Bacteria</taxon>
        <taxon>Pseudomonadati</taxon>
        <taxon>Pseudomonadota</taxon>
        <taxon>Gammaproteobacteria</taxon>
        <taxon>Pseudomonadales</taxon>
        <taxon>Marinobacteraceae</taxon>
        <taxon>Marinobacter</taxon>
    </lineage>
</organism>
<proteinExistence type="predicted"/>